<evidence type="ECO:0000256" key="6">
    <source>
        <dbReference type="ARBA" id="ARBA00023015"/>
    </source>
</evidence>
<dbReference type="OrthoDB" id="384217at2"/>
<dbReference type="PROSITE" id="PS50110">
    <property type="entry name" value="RESPONSE_REGULATORY"/>
    <property type="match status" value="1"/>
</dbReference>
<evidence type="ECO:0000256" key="5">
    <source>
        <dbReference type="ARBA" id="ARBA00023012"/>
    </source>
</evidence>
<feature type="modified residue" description="4-aspartylphosphate" evidence="10">
    <location>
        <position position="55"/>
    </location>
</feature>
<dbReference type="PANTHER" id="PTHR42713:SF3">
    <property type="entry name" value="TRANSCRIPTIONAL REGULATORY PROTEIN HPTR"/>
    <property type="match status" value="1"/>
</dbReference>
<dbReference type="CDD" id="cd17536">
    <property type="entry name" value="REC_YesN-like"/>
    <property type="match status" value="1"/>
</dbReference>
<dbReference type="RefSeq" id="WP_092753387.1">
    <property type="nucleotide sequence ID" value="NZ_FOCG01000001.1"/>
</dbReference>
<evidence type="ECO:0000259" key="11">
    <source>
        <dbReference type="PROSITE" id="PS01124"/>
    </source>
</evidence>
<dbReference type="GO" id="GO:0003700">
    <property type="term" value="F:DNA-binding transcription factor activity"/>
    <property type="evidence" value="ECO:0007669"/>
    <property type="project" value="InterPro"/>
</dbReference>
<gene>
    <name evidence="13" type="ORF">SAMN05216180_1608</name>
</gene>
<dbReference type="InterPro" id="IPR001789">
    <property type="entry name" value="Sig_transdc_resp-reg_receiver"/>
</dbReference>
<organism evidence="13 14">
    <name type="scientific">Hydrogenoanaerobacterium saccharovorans</name>
    <dbReference type="NCBI Taxonomy" id="474960"/>
    <lineage>
        <taxon>Bacteria</taxon>
        <taxon>Bacillati</taxon>
        <taxon>Bacillota</taxon>
        <taxon>Clostridia</taxon>
        <taxon>Eubacteriales</taxon>
        <taxon>Oscillospiraceae</taxon>
        <taxon>Hydrogenoanaerobacterium</taxon>
    </lineage>
</organism>
<dbReference type="GO" id="GO:0043565">
    <property type="term" value="F:sequence-specific DNA binding"/>
    <property type="evidence" value="ECO:0007669"/>
    <property type="project" value="InterPro"/>
</dbReference>
<keyword evidence="4 10" id="KW-0597">Phosphoprotein</keyword>
<dbReference type="GO" id="GO:0000160">
    <property type="term" value="P:phosphorelay signal transduction system"/>
    <property type="evidence" value="ECO:0007669"/>
    <property type="project" value="UniProtKB-KW"/>
</dbReference>
<keyword evidence="14" id="KW-1185">Reference proteome</keyword>
<proteinExistence type="predicted"/>
<reference evidence="13 14" key="1">
    <citation type="submission" date="2016-10" db="EMBL/GenBank/DDBJ databases">
        <authorList>
            <person name="de Groot N.N."/>
        </authorList>
    </citation>
    <scope>NUCLEOTIDE SEQUENCE [LARGE SCALE GENOMIC DNA]</scope>
    <source>
        <strain evidence="13 14">CGMCC 1.5070</strain>
    </source>
</reference>
<evidence type="ECO:0000259" key="12">
    <source>
        <dbReference type="PROSITE" id="PS50110"/>
    </source>
</evidence>
<keyword evidence="5" id="KW-0902">Two-component regulatory system</keyword>
<dbReference type="Pfam" id="PF12833">
    <property type="entry name" value="HTH_18"/>
    <property type="match status" value="1"/>
</dbReference>
<dbReference type="PROSITE" id="PS01124">
    <property type="entry name" value="HTH_ARAC_FAMILY_2"/>
    <property type="match status" value="1"/>
</dbReference>
<dbReference type="PANTHER" id="PTHR42713">
    <property type="entry name" value="HISTIDINE KINASE-RELATED"/>
    <property type="match status" value="1"/>
</dbReference>
<dbReference type="STRING" id="474960.SAMN05216180_1608"/>
<comment type="function">
    <text evidence="9">May play the central regulatory role in sporulation. It may be an element of the effector pathway responsible for the activation of sporulation genes in response to nutritional stress. Spo0A may act in concert with spo0H (a sigma factor) to control the expression of some genes that are critical to the sporulation process.</text>
</comment>
<dbReference type="AlphaFoldDB" id="A0A1H8AXY1"/>
<sequence>MFKVMLADDENRILKFLQTSIPWTQLGLEVATTATDGNEALRLAQEECVDIVVTDIRMPGLDGLELCQSLHEINPNIQIIIVSGYADFDYAKRAIQLQVLGYCLKPIIENEMIAFLRIAVKNIRKETTLNGDSLLDSIEEGNEHQIAEIFEELGVAASRYYIAVSVRVHNIAKQLGAELTLKLGKHKYLYFSSRPLNRKAANELICYTGEKGGIGIWPAAVAPGQLKDAISDTTIMAYQFFISSAPTVCEKLVEGPLTDDLFSQMKQALIAPEQLKAFLEKLQTANCSMLFNLRCAFRFYNYIYSSKLLGTILEADEYYLYGYEQLAVEYGCFEDVLSEMLNTLCVPPMRETQDASSASSFMKIIKYLNENYEKDISLKKLSELFHMNSSYISQLVKNETGLTYSQYLTELRIGKAKQLLQTTNLSLTEISEAVGFNDYFYFIKKFKKVVGVTPGKFDGSLQR</sequence>
<dbReference type="InterPro" id="IPR018060">
    <property type="entry name" value="HTH_AraC"/>
</dbReference>
<comment type="subcellular location">
    <subcellularLocation>
        <location evidence="1">Cytoplasm</location>
    </subcellularLocation>
</comment>
<dbReference type="Gene3D" id="1.10.10.60">
    <property type="entry name" value="Homeodomain-like"/>
    <property type="match status" value="2"/>
</dbReference>
<dbReference type="SUPFAM" id="SSF46689">
    <property type="entry name" value="Homeodomain-like"/>
    <property type="match status" value="2"/>
</dbReference>
<evidence type="ECO:0000313" key="13">
    <source>
        <dbReference type="EMBL" id="SEM75610.1"/>
    </source>
</evidence>
<dbReference type="PROSITE" id="PS00041">
    <property type="entry name" value="HTH_ARAC_FAMILY_1"/>
    <property type="match status" value="1"/>
</dbReference>
<dbReference type="SMART" id="SM00448">
    <property type="entry name" value="REC"/>
    <property type="match status" value="1"/>
</dbReference>
<evidence type="ECO:0000256" key="8">
    <source>
        <dbReference type="ARBA" id="ARBA00023163"/>
    </source>
</evidence>
<evidence type="ECO:0000256" key="4">
    <source>
        <dbReference type="ARBA" id="ARBA00022553"/>
    </source>
</evidence>
<name>A0A1H8AXY1_9FIRM</name>
<evidence type="ECO:0000256" key="10">
    <source>
        <dbReference type="PROSITE-ProRule" id="PRU00169"/>
    </source>
</evidence>
<accession>A0A1H8AXY1</accession>
<protein>
    <recommendedName>
        <fullName evidence="2">Stage 0 sporulation protein A homolog</fullName>
    </recommendedName>
</protein>
<dbReference type="SMART" id="SM00342">
    <property type="entry name" value="HTH_ARAC"/>
    <property type="match status" value="1"/>
</dbReference>
<dbReference type="InterPro" id="IPR009057">
    <property type="entry name" value="Homeodomain-like_sf"/>
</dbReference>
<evidence type="ECO:0000256" key="7">
    <source>
        <dbReference type="ARBA" id="ARBA00023125"/>
    </source>
</evidence>
<evidence type="ECO:0000256" key="3">
    <source>
        <dbReference type="ARBA" id="ARBA00022490"/>
    </source>
</evidence>
<feature type="domain" description="Response regulatory" evidence="12">
    <location>
        <begin position="3"/>
        <end position="120"/>
    </location>
</feature>
<evidence type="ECO:0000256" key="1">
    <source>
        <dbReference type="ARBA" id="ARBA00004496"/>
    </source>
</evidence>
<dbReference type="EMBL" id="FOCG01000001">
    <property type="protein sequence ID" value="SEM75610.1"/>
    <property type="molecule type" value="Genomic_DNA"/>
</dbReference>
<dbReference type="SUPFAM" id="SSF52172">
    <property type="entry name" value="CheY-like"/>
    <property type="match status" value="1"/>
</dbReference>
<dbReference type="Pfam" id="PF00072">
    <property type="entry name" value="Response_reg"/>
    <property type="match status" value="1"/>
</dbReference>
<dbReference type="InterPro" id="IPR018062">
    <property type="entry name" value="HTH_AraC-typ_CS"/>
</dbReference>
<dbReference type="InterPro" id="IPR011006">
    <property type="entry name" value="CheY-like_superfamily"/>
</dbReference>
<evidence type="ECO:0000256" key="9">
    <source>
        <dbReference type="ARBA" id="ARBA00024867"/>
    </source>
</evidence>
<feature type="domain" description="HTH araC/xylS-type" evidence="11">
    <location>
        <begin position="362"/>
        <end position="460"/>
    </location>
</feature>
<keyword evidence="3" id="KW-0963">Cytoplasm</keyword>
<keyword evidence="8" id="KW-0804">Transcription</keyword>
<keyword evidence="7" id="KW-0238">DNA-binding</keyword>
<dbReference type="Gene3D" id="3.40.50.2300">
    <property type="match status" value="1"/>
</dbReference>
<dbReference type="Proteomes" id="UP000199158">
    <property type="component" value="Unassembled WGS sequence"/>
</dbReference>
<evidence type="ECO:0000313" key="14">
    <source>
        <dbReference type="Proteomes" id="UP000199158"/>
    </source>
</evidence>
<dbReference type="GO" id="GO:0005737">
    <property type="term" value="C:cytoplasm"/>
    <property type="evidence" value="ECO:0007669"/>
    <property type="project" value="UniProtKB-SubCell"/>
</dbReference>
<keyword evidence="6" id="KW-0805">Transcription regulation</keyword>
<evidence type="ECO:0000256" key="2">
    <source>
        <dbReference type="ARBA" id="ARBA00018672"/>
    </source>
</evidence>
<dbReference type="InterPro" id="IPR051552">
    <property type="entry name" value="HptR"/>
</dbReference>